<dbReference type="Proteomes" id="UP001142393">
    <property type="component" value="Unassembled WGS sequence"/>
</dbReference>
<sequence>MPKNKSSNSTNDKPAATANKTALNMRKKKKSKFVKIDVEFGQSASASMSSVSMPPKVRIVGKPWWEVWEESQSVRSLFYDQDMMPFQRVSEATMIFNKFRVWPSTETRVRNRWDQFQVYAGLLENAAGDDFVRLSTFVQNPARAIQIYLSSYFIEKGLHFSNYNCDIIPKLLYLYVQFLLVNDVLPDKGDDLHYAMSIIETAKIELAVFHSIGVICPDHFNLTCKELLCDDSNVTLHIAGNSPPANAGIDTQTQDLNSAEISLAASNKTKKKSKAKKEYTFQTATGKPIELPTHSDSAPSVSVPITSGWGASVVSQSSSWGEGTSSGWGSSGNSVVSGWDAIPNNTTPAPPEDNGWGNFNAPPSASSFVSSDITSTLPKTHVRGVVEHSVRRVKAIMPPTGQTVVNCKQEHDPVALEDELKRCYWTVVLAPWPIERAQEFATILSFSKGNVNLCAEGQVIVEEGSVNDLYVGNVVPHDCVSDDITIFVEAEAGKVLRVGMGLGGSWAQLLRASDCTQGVQKHEDQDSPNASRYWFMLELLRILPTYYVV</sequence>
<keyword evidence="3" id="KW-1185">Reference proteome</keyword>
<name>A0A9W8P3H0_9AGAR</name>
<feature type="compositionally biased region" description="Polar residues" evidence="1">
    <location>
        <begin position="1"/>
        <end position="22"/>
    </location>
</feature>
<feature type="region of interest" description="Disordered" evidence="1">
    <location>
        <begin position="1"/>
        <end position="26"/>
    </location>
</feature>
<evidence type="ECO:0000313" key="3">
    <source>
        <dbReference type="Proteomes" id="UP001142393"/>
    </source>
</evidence>
<organism evidence="2 3">
    <name type="scientific">Lentinula detonsa</name>
    <dbReference type="NCBI Taxonomy" id="2804962"/>
    <lineage>
        <taxon>Eukaryota</taxon>
        <taxon>Fungi</taxon>
        <taxon>Dikarya</taxon>
        <taxon>Basidiomycota</taxon>
        <taxon>Agaricomycotina</taxon>
        <taxon>Agaricomycetes</taxon>
        <taxon>Agaricomycetidae</taxon>
        <taxon>Agaricales</taxon>
        <taxon>Marasmiineae</taxon>
        <taxon>Omphalotaceae</taxon>
        <taxon>Lentinula</taxon>
    </lineage>
</organism>
<dbReference type="Pfam" id="PF09692">
    <property type="entry name" value="Arb1"/>
    <property type="match status" value="1"/>
</dbReference>
<comment type="caution">
    <text evidence="2">The sequence shown here is derived from an EMBL/GenBank/DDBJ whole genome shotgun (WGS) entry which is preliminary data.</text>
</comment>
<proteinExistence type="predicted"/>
<accession>A0A9W8P3H0</accession>
<dbReference type="InterPro" id="IPR018606">
    <property type="entry name" value="Arb1"/>
</dbReference>
<dbReference type="GO" id="GO:0031047">
    <property type="term" value="P:regulatory ncRNA-mediated gene silencing"/>
    <property type="evidence" value="ECO:0007669"/>
    <property type="project" value="InterPro"/>
</dbReference>
<dbReference type="AlphaFoldDB" id="A0A9W8P3H0"/>
<dbReference type="GO" id="GO:0033167">
    <property type="term" value="C:ARC complex"/>
    <property type="evidence" value="ECO:0007669"/>
    <property type="project" value="InterPro"/>
</dbReference>
<reference evidence="2 3" key="1">
    <citation type="journal article" date="2023" name="Proc. Natl. Acad. Sci. U.S.A.">
        <title>A global phylogenomic analysis of the shiitake genus Lentinula.</title>
        <authorList>
            <person name="Sierra-Patev S."/>
            <person name="Min B."/>
            <person name="Naranjo-Ortiz M."/>
            <person name="Looney B."/>
            <person name="Konkel Z."/>
            <person name="Slot J.C."/>
            <person name="Sakamoto Y."/>
            <person name="Steenwyk J.L."/>
            <person name="Rokas A."/>
            <person name="Carro J."/>
            <person name="Camarero S."/>
            <person name="Ferreira P."/>
            <person name="Molpeceres G."/>
            <person name="Ruiz-Duenas F.J."/>
            <person name="Serrano A."/>
            <person name="Henrissat B."/>
            <person name="Drula E."/>
            <person name="Hughes K.W."/>
            <person name="Mata J.L."/>
            <person name="Ishikawa N.K."/>
            <person name="Vargas-Isla R."/>
            <person name="Ushijima S."/>
            <person name="Smith C.A."/>
            <person name="Donoghue J."/>
            <person name="Ahrendt S."/>
            <person name="Andreopoulos W."/>
            <person name="He G."/>
            <person name="LaButti K."/>
            <person name="Lipzen A."/>
            <person name="Ng V."/>
            <person name="Riley R."/>
            <person name="Sandor L."/>
            <person name="Barry K."/>
            <person name="Martinez A.T."/>
            <person name="Xiao Y."/>
            <person name="Gibbons J.G."/>
            <person name="Terashima K."/>
            <person name="Grigoriev I.V."/>
            <person name="Hibbett D."/>
        </authorList>
    </citation>
    <scope>NUCLEOTIDE SEQUENCE [LARGE SCALE GENOMIC DNA]</scope>
    <source>
        <strain evidence="2 3">TFB7810</strain>
    </source>
</reference>
<evidence type="ECO:0000256" key="1">
    <source>
        <dbReference type="SAM" id="MobiDB-lite"/>
    </source>
</evidence>
<gene>
    <name evidence="2" type="ORF">DFH05DRAFT_1484076</name>
</gene>
<evidence type="ECO:0000313" key="2">
    <source>
        <dbReference type="EMBL" id="KAJ3746187.1"/>
    </source>
</evidence>
<protein>
    <submittedName>
        <fullName evidence="2">Uncharacterized protein</fullName>
    </submittedName>
</protein>
<dbReference type="EMBL" id="JANVFU010000004">
    <property type="protein sequence ID" value="KAJ3746187.1"/>
    <property type="molecule type" value="Genomic_DNA"/>
</dbReference>